<dbReference type="PROSITE" id="PS50240">
    <property type="entry name" value="TRYPSIN_DOM"/>
    <property type="match status" value="1"/>
</dbReference>
<dbReference type="CDD" id="cd00190">
    <property type="entry name" value="Tryp_SPc"/>
    <property type="match status" value="1"/>
</dbReference>
<name>A0A3S0G8Q9_9HYPH</name>
<dbReference type="InterPro" id="IPR001314">
    <property type="entry name" value="Peptidase_S1A"/>
</dbReference>
<dbReference type="GO" id="GO:0006508">
    <property type="term" value="P:proteolysis"/>
    <property type="evidence" value="ECO:0007669"/>
    <property type="project" value="UniProtKB-KW"/>
</dbReference>
<dbReference type="InterPro" id="IPR033116">
    <property type="entry name" value="TRYPSIN_SER"/>
</dbReference>
<keyword evidence="4" id="KW-1015">Disulfide bond</keyword>
<dbReference type="PRINTS" id="PR00722">
    <property type="entry name" value="CHYMOTRYPSIN"/>
</dbReference>
<dbReference type="GO" id="GO:0005576">
    <property type="term" value="C:extracellular region"/>
    <property type="evidence" value="ECO:0007669"/>
    <property type="project" value="UniProtKB-SubCell"/>
</dbReference>
<keyword evidence="6 10" id="KW-0645">Protease</keyword>
<comment type="caution">
    <text evidence="10">The sequence shown here is derived from an EMBL/GenBank/DDBJ whole genome shotgun (WGS) entry which is preliminary data.</text>
</comment>
<feature type="signal peptide" evidence="8">
    <location>
        <begin position="1"/>
        <end position="21"/>
    </location>
</feature>
<dbReference type="Gene3D" id="2.40.10.10">
    <property type="entry name" value="Trypsin-like serine proteases"/>
    <property type="match status" value="1"/>
</dbReference>
<evidence type="ECO:0000256" key="2">
    <source>
        <dbReference type="ARBA" id="ARBA00022525"/>
    </source>
</evidence>
<dbReference type="PANTHER" id="PTHR24252">
    <property type="entry name" value="ACROSIN-RELATED"/>
    <property type="match status" value="1"/>
</dbReference>
<dbReference type="InterPro" id="IPR018114">
    <property type="entry name" value="TRYPSIN_HIS"/>
</dbReference>
<dbReference type="GO" id="GO:0004252">
    <property type="term" value="F:serine-type endopeptidase activity"/>
    <property type="evidence" value="ECO:0007669"/>
    <property type="project" value="InterPro"/>
</dbReference>
<feature type="region of interest" description="Disordered" evidence="7">
    <location>
        <begin position="35"/>
        <end position="61"/>
    </location>
</feature>
<accession>A0A3S0G8Q9</accession>
<organism evidence="10 11">
    <name type="scientific">Aquibium carbonis</name>
    <dbReference type="NCBI Taxonomy" id="2495581"/>
    <lineage>
        <taxon>Bacteria</taxon>
        <taxon>Pseudomonadati</taxon>
        <taxon>Pseudomonadota</taxon>
        <taxon>Alphaproteobacteria</taxon>
        <taxon>Hyphomicrobiales</taxon>
        <taxon>Phyllobacteriaceae</taxon>
        <taxon>Aquibium</taxon>
    </lineage>
</organism>
<keyword evidence="6" id="KW-0378">Hydrolase</keyword>
<dbReference type="PROSITE" id="PS00134">
    <property type="entry name" value="TRYPSIN_HIS"/>
    <property type="match status" value="1"/>
</dbReference>
<evidence type="ECO:0000256" key="4">
    <source>
        <dbReference type="ARBA" id="ARBA00023157"/>
    </source>
</evidence>
<dbReference type="PROSITE" id="PS00135">
    <property type="entry name" value="TRYPSIN_SER"/>
    <property type="match status" value="1"/>
</dbReference>
<feature type="chain" id="PRO_5018524436" evidence="8">
    <location>
        <begin position="22"/>
        <end position="343"/>
    </location>
</feature>
<dbReference type="FunFam" id="2.40.10.10:FF:000054">
    <property type="entry name" value="Complement C1r subcomponent"/>
    <property type="match status" value="1"/>
</dbReference>
<dbReference type="PANTHER" id="PTHR24252:SF7">
    <property type="entry name" value="HYALIN"/>
    <property type="match status" value="1"/>
</dbReference>
<sequence>MNRTIAAAVAAVFAVGVAPLAAGVGPLTAASAQEVQPAKPEASPMSRVPASRKAARESGENQRVIGGTAAEDGAWPFQVALLTADYLSEDPLTQLDAQFCGGSLISPEWVLTAAHCIYDYGRAIDPASVVILVGATALVDGERIPAAEVIVHEGYDPRGFDKDVGLIRLSRPATQPAIGMTAEDVEAGAAVVTGWGKMADGGFPDTLMQADLELFPNDACNAGIKEIYARDLKLVLSDYGRRMRISDNGIDEATKLIAQTMGDPLTPNMICAGIPDGARDACNGDSGGPLFTMRDGGPVQVGIVSWGEGPMDSNIACGHANAYGVYTRVSSVRDWIAEKSGVK</sequence>
<dbReference type="AlphaFoldDB" id="A0A3S0G8Q9"/>
<comment type="subcellular location">
    <subcellularLocation>
        <location evidence="1">Secreted</location>
    </subcellularLocation>
</comment>
<evidence type="ECO:0000313" key="11">
    <source>
        <dbReference type="Proteomes" id="UP000278398"/>
    </source>
</evidence>
<evidence type="ECO:0000256" key="6">
    <source>
        <dbReference type="RuleBase" id="RU363034"/>
    </source>
</evidence>
<dbReference type="InterPro" id="IPR001254">
    <property type="entry name" value="Trypsin_dom"/>
</dbReference>
<evidence type="ECO:0000256" key="1">
    <source>
        <dbReference type="ARBA" id="ARBA00004613"/>
    </source>
</evidence>
<dbReference type="OrthoDB" id="267336at2"/>
<dbReference type="Proteomes" id="UP000278398">
    <property type="component" value="Unassembled WGS sequence"/>
</dbReference>
<dbReference type="Pfam" id="PF00089">
    <property type="entry name" value="Trypsin"/>
    <property type="match status" value="2"/>
</dbReference>
<dbReference type="SMART" id="SM00020">
    <property type="entry name" value="Tryp_SPc"/>
    <property type="match status" value="1"/>
</dbReference>
<evidence type="ECO:0000313" key="10">
    <source>
        <dbReference type="EMBL" id="RST86308.1"/>
    </source>
</evidence>
<dbReference type="FunFam" id="2.40.10.10:FF:000068">
    <property type="entry name" value="transmembrane protease serine 2"/>
    <property type="match status" value="1"/>
</dbReference>
<reference evidence="10 11" key="1">
    <citation type="submission" date="2018-12" db="EMBL/GenBank/DDBJ databases">
        <title>Mesorhizobium carbonis sp. nov., isolated from coal mine water.</title>
        <authorList>
            <person name="Xin W."/>
            <person name="Xu Z."/>
            <person name="Xiang F."/>
            <person name="Zhang J."/>
            <person name="Xi L."/>
            <person name="Liu J."/>
        </authorList>
    </citation>
    <scope>NUCLEOTIDE SEQUENCE [LARGE SCALE GENOMIC DNA]</scope>
    <source>
        <strain evidence="10 11">B2.3</strain>
    </source>
</reference>
<evidence type="ECO:0000256" key="7">
    <source>
        <dbReference type="SAM" id="MobiDB-lite"/>
    </source>
</evidence>
<keyword evidence="2" id="KW-0964">Secreted</keyword>
<evidence type="ECO:0000256" key="5">
    <source>
        <dbReference type="ARBA" id="ARBA00023180"/>
    </source>
</evidence>
<dbReference type="InterPro" id="IPR043504">
    <property type="entry name" value="Peptidase_S1_PA_chymotrypsin"/>
</dbReference>
<evidence type="ECO:0000256" key="3">
    <source>
        <dbReference type="ARBA" id="ARBA00022729"/>
    </source>
</evidence>
<keyword evidence="11" id="KW-1185">Reference proteome</keyword>
<dbReference type="EMBL" id="RWKW01000038">
    <property type="protein sequence ID" value="RST86308.1"/>
    <property type="molecule type" value="Genomic_DNA"/>
</dbReference>
<keyword evidence="3 8" id="KW-0732">Signal</keyword>
<gene>
    <name evidence="10" type="ORF">EJC49_11420</name>
</gene>
<feature type="domain" description="Peptidase S1" evidence="9">
    <location>
        <begin position="64"/>
        <end position="341"/>
    </location>
</feature>
<keyword evidence="6" id="KW-0720">Serine protease</keyword>
<evidence type="ECO:0000256" key="8">
    <source>
        <dbReference type="SAM" id="SignalP"/>
    </source>
</evidence>
<dbReference type="InterPro" id="IPR009003">
    <property type="entry name" value="Peptidase_S1_PA"/>
</dbReference>
<proteinExistence type="predicted"/>
<dbReference type="SUPFAM" id="SSF50494">
    <property type="entry name" value="Trypsin-like serine proteases"/>
    <property type="match status" value="1"/>
</dbReference>
<protein>
    <submittedName>
        <fullName evidence="10">Serine protease</fullName>
    </submittedName>
</protein>
<keyword evidence="5" id="KW-0325">Glycoprotein</keyword>
<evidence type="ECO:0000259" key="9">
    <source>
        <dbReference type="PROSITE" id="PS50240"/>
    </source>
</evidence>